<feature type="transmembrane region" description="Helical" evidence="8">
    <location>
        <begin position="383"/>
        <end position="407"/>
    </location>
</feature>
<evidence type="ECO:0000313" key="11">
    <source>
        <dbReference type="Proteomes" id="UP000182264"/>
    </source>
</evidence>
<dbReference type="Pfam" id="PF02743">
    <property type="entry name" value="dCache_1"/>
    <property type="match status" value="1"/>
</dbReference>
<dbReference type="OrthoDB" id="9778432at2"/>
<dbReference type="Gene3D" id="3.30.450.20">
    <property type="entry name" value="PAS domain"/>
    <property type="match status" value="1"/>
</dbReference>
<dbReference type="SUPFAM" id="SSF55073">
    <property type="entry name" value="Nucleotide cyclase"/>
    <property type="match status" value="1"/>
</dbReference>
<evidence type="ECO:0000256" key="2">
    <source>
        <dbReference type="ARBA" id="ARBA00012528"/>
    </source>
</evidence>
<dbReference type="SMART" id="SM00267">
    <property type="entry name" value="GGDEF"/>
    <property type="match status" value="1"/>
</dbReference>
<dbReference type="CDD" id="cd12913">
    <property type="entry name" value="PDC1_MCP_like"/>
    <property type="match status" value="1"/>
</dbReference>
<dbReference type="GO" id="GO:1902201">
    <property type="term" value="P:negative regulation of bacterial-type flagellum-dependent cell motility"/>
    <property type="evidence" value="ECO:0007669"/>
    <property type="project" value="TreeGrafter"/>
</dbReference>
<dbReference type="InterPro" id="IPR043128">
    <property type="entry name" value="Rev_trsase/Diguanyl_cyclase"/>
</dbReference>
<accession>A0A1L3GGU8</accession>
<gene>
    <name evidence="10" type="ORF">A7E75_09115</name>
</gene>
<evidence type="ECO:0000256" key="1">
    <source>
        <dbReference type="ARBA" id="ARBA00004651"/>
    </source>
</evidence>
<dbReference type="CDD" id="cd01949">
    <property type="entry name" value="GGDEF"/>
    <property type="match status" value="1"/>
</dbReference>
<dbReference type="Gene3D" id="3.30.70.270">
    <property type="match status" value="1"/>
</dbReference>
<evidence type="ECO:0000259" key="9">
    <source>
        <dbReference type="PROSITE" id="PS50887"/>
    </source>
</evidence>
<dbReference type="EC" id="2.7.7.65" evidence="2"/>
<feature type="transmembrane region" description="Helical" evidence="8">
    <location>
        <begin position="21"/>
        <end position="42"/>
    </location>
</feature>
<keyword evidence="4 8" id="KW-0812">Transmembrane</keyword>
<evidence type="ECO:0000313" key="10">
    <source>
        <dbReference type="EMBL" id="APG25161.1"/>
    </source>
</evidence>
<keyword evidence="11" id="KW-1185">Reference proteome</keyword>
<name>A0A1L3GGU8_SYNAC</name>
<dbReference type="PROSITE" id="PS50887">
    <property type="entry name" value="GGDEF"/>
    <property type="match status" value="1"/>
</dbReference>
<evidence type="ECO:0000256" key="8">
    <source>
        <dbReference type="SAM" id="Phobius"/>
    </source>
</evidence>
<dbReference type="NCBIfam" id="TIGR00254">
    <property type="entry name" value="GGDEF"/>
    <property type="match status" value="1"/>
</dbReference>
<evidence type="ECO:0000256" key="6">
    <source>
        <dbReference type="ARBA" id="ARBA00023136"/>
    </source>
</evidence>
<dbReference type="InterPro" id="IPR000160">
    <property type="entry name" value="GGDEF_dom"/>
</dbReference>
<dbReference type="GO" id="GO:0052621">
    <property type="term" value="F:diguanylate cyclase activity"/>
    <property type="evidence" value="ECO:0007669"/>
    <property type="project" value="UniProtKB-EC"/>
</dbReference>
<evidence type="ECO:0000256" key="7">
    <source>
        <dbReference type="ARBA" id="ARBA00034247"/>
    </source>
</evidence>
<sequence>MDPKSAFSVRWHNSLLFRTPLLFLLLLAVLVASLTIIMDTVARPRLEEQSFRMVNQVGSTMVAQLGERLAVAETLARALSTTSAVLPLRADDHMRIIPRLIDKLGPSSYIIGGGVWYEPFSFEPDHERRSFFWGRNAEGLLDFVKDYDDPDSPGYHREEWYVPGRYLKPGKVFWSRSYVDPHTYVPMVTCTAPIYRDGRFTGVVTVDLKLEGLEAFFDAQAKKISGYAFAVDRNGKFLSFPDVTLTRLSRTDRLGRKQIEYIQARDLAAQKPQFAPLASAVYASSKELLEKSRQSDSFDPDMAATIARQGADISPDEAALITAVLQEPRLGSQDGGLLLRHFTTDGDLLLEEPCSVAIFHVPGTYWKIVTVTPVSHAMSTAKAIYRALLIALIMSVSAAVLGAFLTLNTMLMRPLARLTHQLRSAIDINAEEMLCLDETFHNEFGTFAYWFNVRTRKLADTLEQLRIIRGELEQRVAERTEKLAQTNIKLELEVQQRRRAQQFLRRLAMLDPLTDVANRRSFDAALPSFWQRARQKETPLALVLVDMDRFKPFNDTYGYQAGDQCLKKIAQTMAACIQGDEERIARFGGEQFAVIVPDSDSEAANSLAEKIRSQIEALHIPHQGEGAFGVVTVSVGVASMQPTRDNTYEQLIARANRALFAAKKGGRNRVVLDTTLPG</sequence>
<dbReference type="InterPro" id="IPR050469">
    <property type="entry name" value="Diguanylate_Cyclase"/>
</dbReference>
<evidence type="ECO:0000256" key="3">
    <source>
        <dbReference type="ARBA" id="ARBA00022475"/>
    </source>
</evidence>
<feature type="domain" description="GGDEF" evidence="9">
    <location>
        <begin position="538"/>
        <end position="675"/>
    </location>
</feature>
<dbReference type="AlphaFoldDB" id="A0A1L3GGU8"/>
<dbReference type="PANTHER" id="PTHR45138:SF9">
    <property type="entry name" value="DIGUANYLATE CYCLASE DGCM-RELATED"/>
    <property type="match status" value="1"/>
</dbReference>
<proteinExistence type="predicted"/>
<dbReference type="RefSeq" id="WP_072287010.1">
    <property type="nucleotide sequence ID" value="NZ_CP015455.1"/>
</dbReference>
<evidence type="ECO:0000256" key="4">
    <source>
        <dbReference type="ARBA" id="ARBA00022692"/>
    </source>
</evidence>
<dbReference type="Proteomes" id="UP000182264">
    <property type="component" value="Chromosome"/>
</dbReference>
<dbReference type="InterPro" id="IPR029787">
    <property type="entry name" value="Nucleotide_cyclase"/>
</dbReference>
<comment type="catalytic activity">
    <reaction evidence="7">
        <text>2 GTP = 3',3'-c-di-GMP + 2 diphosphate</text>
        <dbReference type="Rhea" id="RHEA:24898"/>
        <dbReference type="ChEBI" id="CHEBI:33019"/>
        <dbReference type="ChEBI" id="CHEBI:37565"/>
        <dbReference type="ChEBI" id="CHEBI:58805"/>
        <dbReference type="EC" id="2.7.7.65"/>
    </reaction>
</comment>
<dbReference type="InterPro" id="IPR033479">
    <property type="entry name" value="dCache_1"/>
</dbReference>
<dbReference type="Pfam" id="PF00990">
    <property type="entry name" value="GGDEF"/>
    <property type="match status" value="1"/>
</dbReference>
<keyword evidence="3" id="KW-1003">Cell membrane</keyword>
<keyword evidence="5 8" id="KW-1133">Transmembrane helix</keyword>
<dbReference type="PANTHER" id="PTHR45138">
    <property type="entry name" value="REGULATORY COMPONENTS OF SENSORY TRANSDUCTION SYSTEM"/>
    <property type="match status" value="1"/>
</dbReference>
<organism evidence="10 11">
    <name type="scientific">Syntrophotalea acetylenica</name>
    <name type="common">Pelobacter acetylenicus</name>
    <dbReference type="NCBI Taxonomy" id="29542"/>
    <lineage>
        <taxon>Bacteria</taxon>
        <taxon>Pseudomonadati</taxon>
        <taxon>Thermodesulfobacteriota</taxon>
        <taxon>Desulfuromonadia</taxon>
        <taxon>Desulfuromonadales</taxon>
        <taxon>Syntrophotaleaceae</taxon>
        <taxon>Syntrophotalea</taxon>
    </lineage>
</organism>
<dbReference type="GO" id="GO:0043709">
    <property type="term" value="P:cell adhesion involved in single-species biofilm formation"/>
    <property type="evidence" value="ECO:0007669"/>
    <property type="project" value="TreeGrafter"/>
</dbReference>
<dbReference type="EMBL" id="CP015518">
    <property type="protein sequence ID" value="APG25161.1"/>
    <property type="molecule type" value="Genomic_DNA"/>
</dbReference>
<dbReference type="STRING" id="29542.A6070_03090"/>
<evidence type="ECO:0000256" key="5">
    <source>
        <dbReference type="ARBA" id="ARBA00022989"/>
    </source>
</evidence>
<dbReference type="GO" id="GO:0005886">
    <property type="term" value="C:plasma membrane"/>
    <property type="evidence" value="ECO:0007669"/>
    <property type="project" value="UniProtKB-SubCell"/>
</dbReference>
<dbReference type="FunFam" id="3.30.70.270:FF:000001">
    <property type="entry name" value="Diguanylate cyclase domain protein"/>
    <property type="match status" value="1"/>
</dbReference>
<reference evidence="10 11" key="1">
    <citation type="journal article" date="2017" name="Genome Announc.">
        <title>Complete Genome Sequences of Two Acetylene-Fermenting Pelobacter acetylenicus Strains.</title>
        <authorList>
            <person name="Sutton J.M."/>
            <person name="Baesman S.M."/>
            <person name="Fierst J.L."/>
            <person name="Poret-Peterson A.T."/>
            <person name="Oremland R.S."/>
            <person name="Dunlap D.S."/>
            <person name="Akob D.M."/>
        </authorList>
    </citation>
    <scope>NUCLEOTIDE SEQUENCE [LARGE SCALE GENOMIC DNA]</scope>
    <source>
        <strain evidence="10 11">DSM 3247</strain>
    </source>
</reference>
<comment type="subcellular location">
    <subcellularLocation>
        <location evidence="1">Cell membrane</location>
        <topology evidence="1">Multi-pass membrane protein</topology>
    </subcellularLocation>
</comment>
<keyword evidence="6 8" id="KW-0472">Membrane</keyword>
<protein>
    <recommendedName>
        <fullName evidence="2">diguanylate cyclase</fullName>
        <ecNumber evidence="2">2.7.7.65</ecNumber>
    </recommendedName>
</protein>
<dbReference type="KEGG" id="pace:A6070_03090"/>